<dbReference type="PANTHER" id="PTHR30629">
    <property type="entry name" value="PROPHAGE INTEGRASE"/>
    <property type="match status" value="1"/>
</dbReference>
<dbReference type="PROSITE" id="PS51900">
    <property type="entry name" value="CB"/>
    <property type="match status" value="1"/>
</dbReference>
<dbReference type="Proteomes" id="UP000183076">
    <property type="component" value="Unassembled WGS sequence"/>
</dbReference>
<feature type="domain" description="Tyr recombinase" evidence="6">
    <location>
        <begin position="162"/>
        <end position="335"/>
    </location>
</feature>
<dbReference type="InterPro" id="IPR011010">
    <property type="entry name" value="DNA_brk_join_enz"/>
</dbReference>
<evidence type="ECO:0000313" key="8">
    <source>
        <dbReference type="EMBL" id="SDW15106.1"/>
    </source>
</evidence>
<evidence type="ECO:0000256" key="5">
    <source>
        <dbReference type="PROSITE-ProRule" id="PRU01248"/>
    </source>
</evidence>
<reference evidence="9" key="1">
    <citation type="submission" date="2016-10" db="EMBL/GenBank/DDBJ databases">
        <authorList>
            <person name="Varghese N."/>
            <person name="Submissions S."/>
        </authorList>
    </citation>
    <scope>NUCLEOTIDE SEQUENCE [LARGE SCALE GENOMIC DNA]</scope>
    <source>
        <strain evidence="9">DSM 10014</strain>
    </source>
</reference>
<dbReference type="InterPro" id="IPR002104">
    <property type="entry name" value="Integrase_catalytic"/>
</dbReference>
<dbReference type="GeneID" id="94019725"/>
<dbReference type="Pfam" id="PF00589">
    <property type="entry name" value="Phage_integrase"/>
    <property type="match status" value="1"/>
</dbReference>
<dbReference type="PROSITE" id="PS51898">
    <property type="entry name" value="TYR_RECOMBINASE"/>
    <property type="match status" value="1"/>
</dbReference>
<accession>A0A1H2R6L1</accession>
<feature type="domain" description="Core-binding (CB)" evidence="7">
    <location>
        <begin position="66"/>
        <end position="146"/>
    </location>
</feature>
<organism evidence="8 9">
    <name type="scientific">Sulfitobacter pontiacus</name>
    <dbReference type="NCBI Taxonomy" id="60137"/>
    <lineage>
        <taxon>Bacteria</taxon>
        <taxon>Pseudomonadati</taxon>
        <taxon>Pseudomonadota</taxon>
        <taxon>Alphaproteobacteria</taxon>
        <taxon>Rhodobacterales</taxon>
        <taxon>Roseobacteraceae</taxon>
        <taxon>Sulfitobacter</taxon>
    </lineage>
</organism>
<dbReference type="RefSeq" id="WP_083350857.1">
    <property type="nucleotide sequence ID" value="NZ_CP160849.1"/>
</dbReference>
<dbReference type="InterPro" id="IPR044068">
    <property type="entry name" value="CB"/>
</dbReference>
<comment type="similarity">
    <text evidence="1">Belongs to the 'phage' integrase family.</text>
</comment>
<name>A0A1H2R6L1_9RHOB</name>
<protein>
    <submittedName>
        <fullName evidence="8">Phage integrase family protein</fullName>
    </submittedName>
</protein>
<dbReference type="PANTHER" id="PTHR30629:SF2">
    <property type="entry name" value="PROPHAGE INTEGRASE INTS-RELATED"/>
    <property type="match status" value="1"/>
</dbReference>
<dbReference type="InterPro" id="IPR050808">
    <property type="entry name" value="Phage_Integrase"/>
</dbReference>
<sequence length="349" mass="39901">MKGRDLPSYIHRRKRDGKLFFRKRYGAKIVEIPLQTQFPAGDPVPFALHQERERMLNAPMPVAEGKTVTHVIERYERSDDFANLAPRTKADYRQHLDFLQEKIGHLQPNAIERHHVIKWRDTWAKKSPHKANYRLRVLKIVMERAIDFGLLPTGGNRAKGVSEVKYEKKERMPWPAEMIDAARENAEPRTRLLFELLLGTGQRIGDVLKMKWSDFDGEAISVRQGKTKANLWIPAPQMLLQALGSAQRSSVFIMTNQAQTGPWSYRGAADGMMKLRRQIGAEAYDIHSLRYTATAELARVGLDDDLIMAITGHKTHRMVQLYAGAERQKLRARAANVARQAKYSPSGRN</sequence>
<dbReference type="InterPro" id="IPR010998">
    <property type="entry name" value="Integrase_recombinase_N"/>
</dbReference>
<dbReference type="STRING" id="60137.SAMN04488041_101407"/>
<evidence type="ECO:0000256" key="1">
    <source>
        <dbReference type="ARBA" id="ARBA00008857"/>
    </source>
</evidence>
<dbReference type="GO" id="GO:0015074">
    <property type="term" value="P:DNA integration"/>
    <property type="evidence" value="ECO:0007669"/>
    <property type="project" value="UniProtKB-KW"/>
</dbReference>
<evidence type="ECO:0000259" key="6">
    <source>
        <dbReference type="PROSITE" id="PS51898"/>
    </source>
</evidence>
<dbReference type="GO" id="GO:0003677">
    <property type="term" value="F:DNA binding"/>
    <property type="evidence" value="ECO:0007669"/>
    <property type="project" value="UniProtKB-UniRule"/>
</dbReference>
<gene>
    <name evidence="8" type="ORF">SAMN04488041_101407</name>
</gene>
<proteinExistence type="inferred from homology"/>
<evidence type="ECO:0000256" key="4">
    <source>
        <dbReference type="ARBA" id="ARBA00023172"/>
    </source>
</evidence>
<keyword evidence="2" id="KW-0229">DNA integration</keyword>
<evidence type="ECO:0000256" key="3">
    <source>
        <dbReference type="ARBA" id="ARBA00023125"/>
    </source>
</evidence>
<keyword evidence="3 5" id="KW-0238">DNA-binding</keyword>
<dbReference type="Gene3D" id="1.10.150.130">
    <property type="match status" value="1"/>
</dbReference>
<dbReference type="EMBL" id="FNNB01000001">
    <property type="protein sequence ID" value="SDW15106.1"/>
    <property type="molecule type" value="Genomic_DNA"/>
</dbReference>
<dbReference type="AlphaFoldDB" id="A0A1H2R6L1"/>
<evidence type="ECO:0000259" key="7">
    <source>
        <dbReference type="PROSITE" id="PS51900"/>
    </source>
</evidence>
<dbReference type="SUPFAM" id="SSF56349">
    <property type="entry name" value="DNA breaking-rejoining enzymes"/>
    <property type="match status" value="1"/>
</dbReference>
<evidence type="ECO:0000313" key="9">
    <source>
        <dbReference type="Proteomes" id="UP000183076"/>
    </source>
</evidence>
<dbReference type="GO" id="GO:0006310">
    <property type="term" value="P:DNA recombination"/>
    <property type="evidence" value="ECO:0007669"/>
    <property type="project" value="UniProtKB-KW"/>
</dbReference>
<evidence type="ECO:0000256" key="2">
    <source>
        <dbReference type="ARBA" id="ARBA00022908"/>
    </source>
</evidence>
<dbReference type="Gene3D" id="1.10.443.10">
    <property type="entry name" value="Intergrase catalytic core"/>
    <property type="match status" value="1"/>
</dbReference>
<keyword evidence="4" id="KW-0233">DNA recombination</keyword>
<dbReference type="InterPro" id="IPR013762">
    <property type="entry name" value="Integrase-like_cat_sf"/>
</dbReference>